<keyword evidence="2" id="KW-1185">Reference proteome</keyword>
<reference evidence="1 2" key="2">
    <citation type="journal article" date="2024" name="G3 (Bethesda)">
        <title>The genome of the cryopelagic Antarctic bald notothen, Trematomus borchgrevinki.</title>
        <authorList>
            <person name="Rayamajhi N."/>
            <person name="Rivera-Colon A.G."/>
            <person name="Minhas B.F."/>
            <person name="Cheng C.C."/>
            <person name="Catchen J.M."/>
        </authorList>
    </citation>
    <scope>NUCLEOTIDE SEQUENCE [LARGE SCALE GENOMIC DNA]</scope>
    <source>
        <strain evidence="1">AGRC-2024</strain>
    </source>
</reference>
<proteinExistence type="predicted"/>
<comment type="caution">
    <text evidence="1">The sequence shown here is derived from an EMBL/GenBank/DDBJ whole genome shotgun (WGS) entry which is preliminary data.</text>
</comment>
<reference evidence="1 2" key="1">
    <citation type="journal article" date="2022" name="G3 (Bethesda)">
        <title>Evaluating Illumina-, Nanopore-, and PacBio-based genome assembly strategies with the bald notothen, Trematomus borchgrevinki.</title>
        <authorList>
            <person name="Rayamajhi N."/>
            <person name="Cheng C.C."/>
            <person name="Catchen J.M."/>
        </authorList>
    </citation>
    <scope>NUCLEOTIDE SEQUENCE [LARGE SCALE GENOMIC DNA]</scope>
    <source>
        <strain evidence="1">AGRC-2024</strain>
    </source>
</reference>
<organism evidence="1 2">
    <name type="scientific">Pagothenia borchgrevinki</name>
    <name type="common">Bald rockcod</name>
    <name type="synonym">Trematomus borchgrevinki</name>
    <dbReference type="NCBI Taxonomy" id="8213"/>
    <lineage>
        <taxon>Eukaryota</taxon>
        <taxon>Metazoa</taxon>
        <taxon>Chordata</taxon>
        <taxon>Craniata</taxon>
        <taxon>Vertebrata</taxon>
        <taxon>Euteleostomi</taxon>
        <taxon>Actinopterygii</taxon>
        <taxon>Neopterygii</taxon>
        <taxon>Teleostei</taxon>
        <taxon>Neoteleostei</taxon>
        <taxon>Acanthomorphata</taxon>
        <taxon>Eupercaria</taxon>
        <taxon>Perciformes</taxon>
        <taxon>Notothenioidei</taxon>
        <taxon>Nototheniidae</taxon>
        <taxon>Pagothenia</taxon>
    </lineage>
</organism>
<dbReference type="AlphaFoldDB" id="A0ABD2FWU7"/>
<dbReference type="Gene3D" id="2.40.50.140">
    <property type="entry name" value="Nucleic acid-binding proteins"/>
    <property type="match status" value="1"/>
</dbReference>
<dbReference type="EMBL" id="JBIYXZ010002086">
    <property type="protein sequence ID" value="KAL3045925.1"/>
    <property type="molecule type" value="Genomic_DNA"/>
</dbReference>
<evidence type="ECO:0000313" key="1">
    <source>
        <dbReference type="EMBL" id="KAL3045925.1"/>
    </source>
</evidence>
<evidence type="ECO:0000313" key="2">
    <source>
        <dbReference type="Proteomes" id="UP001619887"/>
    </source>
</evidence>
<evidence type="ECO:0008006" key="3">
    <source>
        <dbReference type="Google" id="ProtNLM"/>
    </source>
</evidence>
<gene>
    <name evidence="1" type="ORF">OYC64_014054</name>
</gene>
<name>A0ABD2FWU7_PAGBO</name>
<dbReference type="Proteomes" id="UP001619887">
    <property type="component" value="Unassembled WGS sequence"/>
</dbReference>
<accession>A0ABD2FWU7</accession>
<dbReference type="InterPro" id="IPR012340">
    <property type="entry name" value="NA-bd_OB-fold"/>
</dbReference>
<protein>
    <recommendedName>
        <fullName evidence="3">Replication protein A OB domain-containing protein</fullName>
    </recommendedName>
</protein>
<dbReference type="SUPFAM" id="SSF50249">
    <property type="entry name" value="Nucleic acid-binding proteins"/>
    <property type="match status" value="1"/>
</dbReference>
<sequence>MALIKLLTTSPDTPYFRPPPLHVQVLKVEDQPRVVTWEFNENMARAATIKKNRVAIISDGHSLARVTLYEEFSSKMVEGKAYIIRGHTLRGQSPPFTLNVGRETKFFKSSTIIVPEQLTEEAEAMINPASPLKQVTECREVKGFMSVEGEVVEINAVQPIRSGKDVIPMRRMILDQDTSRIQINLWREAAVLEVNLGERVRVTHMKCSNTDYGLQLQSSNYTKIEKPKDEVFFADIVGVMEPEEEGSSSSSSSSGSSSAEPLLQVLTESGSILLIDRATWQPFEERLTISKLKVEMSVEGRRITKMRLVNEA</sequence>